<feature type="transmembrane region" description="Helical" evidence="1">
    <location>
        <begin position="111"/>
        <end position="127"/>
    </location>
</feature>
<dbReference type="RefSeq" id="WP_147184645.1">
    <property type="nucleotide sequence ID" value="NZ_CP042382.1"/>
</dbReference>
<gene>
    <name evidence="2" type="ORF">FGL86_11245</name>
</gene>
<sequence>MPAFTTAFLSTLAAKLSEEHLIVGRKLNFGFGVFLICLLLSNIFISIISPWIGEVYYLFLSALDILIFSFIALIVLLMRGGKVSFITVTYLLLIFFYYLIGFFAIGPIQSTIYLRFLLYPFLGLLILKNHQKFEFDKSLLINFLAAIFIAILFFEMVFTEHFFRVFNVLSFMDLKGRDVATIEELLVQSHRRIFNFEIFEQYRIYRPWGVILHPISSAYVAAFFTIYYFIKNKFIISVFFVFATILFMAKGPFIALIISLFSALLYKNSKIFTLPVFLILAVLTSIVSIGWVVRNPHIVSLIYSFSYLGENLLGEGIGFAGALTLEGDEVTSSGLKGESVLALMITGMGVVGVLAIFLLLIDYVRFFSKVSYLVFTSYGVVFWYFVLVMGNSIFQEEAFSPYAIILAVMLSLIAIKNNQSLAANSECNT</sequence>
<protein>
    <recommendedName>
        <fullName evidence="4">Oligosaccharide repeat unit polymerase</fullName>
    </recommendedName>
</protein>
<feature type="transmembrane region" description="Helical" evidence="1">
    <location>
        <begin position="340"/>
        <end position="360"/>
    </location>
</feature>
<dbReference type="EMBL" id="CP042382">
    <property type="protein sequence ID" value="QEA39594.1"/>
    <property type="molecule type" value="Genomic_DNA"/>
</dbReference>
<feature type="transmembrane region" description="Helical" evidence="1">
    <location>
        <begin position="211"/>
        <end position="230"/>
    </location>
</feature>
<feature type="transmembrane region" description="Helical" evidence="1">
    <location>
        <begin position="139"/>
        <end position="158"/>
    </location>
</feature>
<dbReference type="OrthoDB" id="1447656at2"/>
<feature type="transmembrane region" description="Helical" evidence="1">
    <location>
        <begin position="305"/>
        <end position="325"/>
    </location>
</feature>
<feature type="transmembrane region" description="Helical" evidence="1">
    <location>
        <begin position="372"/>
        <end position="393"/>
    </location>
</feature>
<organism evidence="2 3">
    <name type="scientific">Pistricoccus aurantiacus</name>
    <dbReference type="NCBI Taxonomy" id="1883414"/>
    <lineage>
        <taxon>Bacteria</taxon>
        <taxon>Pseudomonadati</taxon>
        <taxon>Pseudomonadota</taxon>
        <taxon>Gammaproteobacteria</taxon>
        <taxon>Oceanospirillales</taxon>
        <taxon>Halomonadaceae</taxon>
        <taxon>Pistricoccus</taxon>
    </lineage>
</organism>
<evidence type="ECO:0000313" key="2">
    <source>
        <dbReference type="EMBL" id="QEA39594.1"/>
    </source>
</evidence>
<evidence type="ECO:0000256" key="1">
    <source>
        <dbReference type="SAM" id="Phobius"/>
    </source>
</evidence>
<keyword evidence="3" id="KW-1185">Reference proteome</keyword>
<feature type="transmembrane region" description="Helical" evidence="1">
    <location>
        <begin position="27"/>
        <end position="49"/>
    </location>
</feature>
<feature type="transmembrane region" description="Helical" evidence="1">
    <location>
        <begin position="237"/>
        <end position="266"/>
    </location>
</feature>
<accession>A0A5B8STE7</accession>
<dbReference type="AlphaFoldDB" id="A0A5B8STE7"/>
<keyword evidence="1" id="KW-1133">Transmembrane helix</keyword>
<feature type="transmembrane region" description="Helical" evidence="1">
    <location>
        <begin position="272"/>
        <end position="293"/>
    </location>
</feature>
<evidence type="ECO:0000313" key="3">
    <source>
        <dbReference type="Proteomes" id="UP000321272"/>
    </source>
</evidence>
<evidence type="ECO:0008006" key="4">
    <source>
        <dbReference type="Google" id="ProtNLM"/>
    </source>
</evidence>
<dbReference type="Proteomes" id="UP000321272">
    <property type="component" value="Chromosome"/>
</dbReference>
<reference evidence="2 3" key="1">
    <citation type="submission" date="2019-06" db="EMBL/GenBank/DDBJ databases">
        <title>Genome analyses of bacteria isolated from kimchi.</title>
        <authorList>
            <person name="Lee S."/>
            <person name="Ahn S."/>
            <person name="Roh S."/>
        </authorList>
    </citation>
    <scope>NUCLEOTIDE SEQUENCE [LARGE SCALE GENOMIC DNA]</scope>
    <source>
        <strain evidence="2 3">CBA4606</strain>
    </source>
</reference>
<name>A0A5B8STE7_9GAMM</name>
<feature type="transmembrane region" description="Helical" evidence="1">
    <location>
        <begin position="399"/>
        <end position="415"/>
    </location>
</feature>
<feature type="transmembrane region" description="Helical" evidence="1">
    <location>
        <begin position="55"/>
        <end position="78"/>
    </location>
</feature>
<dbReference type="KEGG" id="paur:FGL86_11245"/>
<feature type="transmembrane region" description="Helical" evidence="1">
    <location>
        <begin position="85"/>
        <end position="105"/>
    </location>
</feature>
<keyword evidence="1" id="KW-0812">Transmembrane</keyword>
<proteinExistence type="predicted"/>
<keyword evidence="1" id="KW-0472">Membrane</keyword>